<dbReference type="InterPro" id="IPR005482">
    <property type="entry name" value="Biotin_COase_C"/>
</dbReference>
<evidence type="ECO:0000256" key="2">
    <source>
        <dbReference type="ARBA" id="ARBA00013263"/>
    </source>
</evidence>
<keyword evidence="4 8" id="KW-0547">Nucleotide-binding</keyword>
<protein>
    <recommendedName>
        <fullName evidence="2">biotin carboxylase</fullName>
        <ecNumber evidence="2">6.3.4.14</ecNumber>
    </recommendedName>
</protein>
<dbReference type="Gene3D" id="3.30.470.20">
    <property type="entry name" value="ATP-grasp fold, B domain"/>
    <property type="match status" value="1"/>
</dbReference>
<name>A0A7Y2LC37_9THEO</name>
<dbReference type="GO" id="GO:0005524">
    <property type="term" value="F:ATP binding"/>
    <property type="evidence" value="ECO:0007669"/>
    <property type="project" value="UniProtKB-UniRule"/>
</dbReference>
<dbReference type="GO" id="GO:0046872">
    <property type="term" value="F:metal ion binding"/>
    <property type="evidence" value="ECO:0007669"/>
    <property type="project" value="InterPro"/>
</dbReference>
<dbReference type="SUPFAM" id="SSF51246">
    <property type="entry name" value="Rudiment single hybrid motif"/>
    <property type="match status" value="1"/>
</dbReference>
<comment type="caution">
    <text evidence="11">The sequence shown here is derived from an EMBL/GenBank/DDBJ whole genome shotgun (WGS) entry which is preliminary data.</text>
</comment>
<dbReference type="InterPro" id="IPR011764">
    <property type="entry name" value="Biotin_carboxylation_dom"/>
</dbReference>
<gene>
    <name evidence="11" type="ORF">HKI81_13865</name>
</gene>
<dbReference type="RefSeq" id="WP_170271836.1">
    <property type="nucleotide sequence ID" value="NZ_JABEQB010000073.1"/>
</dbReference>
<feature type="domain" description="Biotin carboxylation" evidence="10">
    <location>
        <begin position="1"/>
        <end position="447"/>
    </location>
</feature>
<evidence type="ECO:0000256" key="3">
    <source>
        <dbReference type="ARBA" id="ARBA00022598"/>
    </source>
</evidence>
<evidence type="ECO:0000259" key="10">
    <source>
        <dbReference type="PROSITE" id="PS50979"/>
    </source>
</evidence>
<dbReference type="Pfam" id="PF02785">
    <property type="entry name" value="Biotin_carb_C"/>
    <property type="match status" value="1"/>
</dbReference>
<dbReference type="PROSITE" id="PS00867">
    <property type="entry name" value="CPSASE_2"/>
    <property type="match status" value="1"/>
</dbReference>
<organism evidence="11 12">
    <name type="scientific">Caldanaerobacter subterraneus</name>
    <dbReference type="NCBI Taxonomy" id="911092"/>
    <lineage>
        <taxon>Bacteria</taxon>
        <taxon>Bacillati</taxon>
        <taxon>Bacillota</taxon>
        <taxon>Clostridia</taxon>
        <taxon>Thermoanaerobacterales</taxon>
        <taxon>Thermoanaerobacteraceae</taxon>
        <taxon>Caldanaerobacter</taxon>
    </lineage>
</organism>
<dbReference type="NCBIfam" id="NF006367">
    <property type="entry name" value="PRK08591.1"/>
    <property type="match status" value="1"/>
</dbReference>
<dbReference type="PANTHER" id="PTHR48095">
    <property type="entry name" value="PYRUVATE CARBOXYLASE SUBUNIT A"/>
    <property type="match status" value="1"/>
</dbReference>
<dbReference type="EMBL" id="JABEQB010000073">
    <property type="protein sequence ID" value="NNG68236.1"/>
    <property type="molecule type" value="Genomic_DNA"/>
</dbReference>
<dbReference type="Proteomes" id="UP000529861">
    <property type="component" value="Unassembled WGS sequence"/>
</dbReference>
<evidence type="ECO:0000313" key="12">
    <source>
        <dbReference type="Proteomes" id="UP000529861"/>
    </source>
</evidence>
<keyword evidence="6" id="KW-0092">Biotin</keyword>
<evidence type="ECO:0000313" key="11">
    <source>
        <dbReference type="EMBL" id="NNG68236.1"/>
    </source>
</evidence>
<dbReference type="PROSITE" id="PS50979">
    <property type="entry name" value="BC"/>
    <property type="match status" value="1"/>
</dbReference>
<comment type="function">
    <text evidence="1">This protein is a component of the acetyl coenzyme A carboxylase complex; first, biotin carboxylase catalyzes the carboxylation of the carrier protein and then the transcarboxylase transfers the carboxyl group to form malonyl-CoA.</text>
</comment>
<comment type="catalytic activity">
    <reaction evidence="7">
        <text>N(6)-biotinyl-L-lysyl-[protein] + hydrogencarbonate + ATP = N(6)-carboxybiotinyl-L-lysyl-[protein] + ADP + phosphate + H(+)</text>
        <dbReference type="Rhea" id="RHEA:13501"/>
        <dbReference type="Rhea" id="RHEA-COMP:10505"/>
        <dbReference type="Rhea" id="RHEA-COMP:10506"/>
        <dbReference type="ChEBI" id="CHEBI:15378"/>
        <dbReference type="ChEBI" id="CHEBI:17544"/>
        <dbReference type="ChEBI" id="CHEBI:30616"/>
        <dbReference type="ChEBI" id="CHEBI:43474"/>
        <dbReference type="ChEBI" id="CHEBI:83144"/>
        <dbReference type="ChEBI" id="CHEBI:83145"/>
        <dbReference type="ChEBI" id="CHEBI:456216"/>
        <dbReference type="EC" id="6.3.4.14"/>
    </reaction>
</comment>
<sequence length="448" mass="50115">MEKVLIANRGEIPVRIIRACKELDIKTVAVYSTIDKNSLHVKYADEAYCIGPAEVNKSYMKKETLLEVARISKATAIHPGYGFLSEDPAFANLCQIYGVKWVGPPPSTMELVANKVKAKEFVQKQGIPVLPGFKVEGENIGDILHSVEEIGYPVIVKAVYGGGGRGIRVVYNAKDLKEAIEIAYSESQKVFGQNEVYLEKYLAKARHIEFQILADEYGNVIHLGERDCSLQRKYQKILEETPSPFLMKKPELREQMAEYAIKAAKAIGYVGAGTVEFIVDSQGNCYFMEINPRLQVEHGITELVTGIDIVKQQLKITFHEPLSLKQEDVKFIGHAIECRINAEDPDRGFKPSPGIVNTFIPPGGPKIRVDTAVYQGYNVPSCYDSLIAKIMAYGSDREEAIRVMNRALDEFIIEGISTTIPFHKKIINTSLFKKGEIYTDFVAKEILQ</sequence>
<evidence type="ECO:0000256" key="1">
    <source>
        <dbReference type="ARBA" id="ARBA00003761"/>
    </source>
</evidence>
<dbReference type="PROSITE" id="PS50975">
    <property type="entry name" value="ATP_GRASP"/>
    <property type="match status" value="1"/>
</dbReference>
<reference evidence="11 12" key="1">
    <citation type="submission" date="2020-04" db="EMBL/GenBank/DDBJ databases">
        <title>Draft genome sequence of Caldanaerobacter sunterraneus. strain 1523vc isolated from Griffin hot spring, Kamchatka, Russia.</title>
        <authorList>
            <person name="Toshchakov S.V."/>
            <person name="Podosokorskaya O.A."/>
            <person name="Kublanov I.V."/>
            <person name="Korzhenkov A."/>
            <person name="Patrushev M.V."/>
        </authorList>
    </citation>
    <scope>NUCLEOTIDE SEQUENCE [LARGE SCALE GENOMIC DNA]</scope>
    <source>
        <strain evidence="11 12">1523vc</strain>
    </source>
</reference>
<dbReference type="SMART" id="SM00878">
    <property type="entry name" value="Biotin_carb_C"/>
    <property type="match status" value="1"/>
</dbReference>
<dbReference type="GO" id="GO:0004075">
    <property type="term" value="F:biotin carboxylase activity"/>
    <property type="evidence" value="ECO:0007669"/>
    <property type="project" value="UniProtKB-EC"/>
</dbReference>
<dbReference type="InterPro" id="IPR016185">
    <property type="entry name" value="PreATP-grasp_dom_sf"/>
</dbReference>
<dbReference type="PANTHER" id="PTHR48095:SF2">
    <property type="entry name" value="BIOTIN CARBOXYLASE, CHLOROPLASTIC"/>
    <property type="match status" value="1"/>
</dbReference>
<evidence type="ECO:0000256" key="4">
    <source>
        <dbReference type="ARBA" id="ARBA00022741"/>
    </source>
</evidence>
<dbReference type="InterPro" id="IPR011761">
    <property type="entry name" value="ATP-grasp"/>
</dbReference>
<feature type="domain" description="ATP-grasp" evidence="9">
    <location>
        <begin position="119"/>
        <end position="318"/>
    </location>
</feature>
<evidence type="ECO:0000256" key="6">
    <source>
        <dbReference type="ARBA" id="ARBA00023267"/>
    </source>
</evidence>
<proteinExistence type="predicted"/>
<dbReference type="Pfam" id="PF00289">
    <property type="entry name" value="Biotin_carb_N"/>
    <property type="match status" value="1"/>
</dbReference>
<dbReference type="InterPro" id="IPR011054">
    <property type="entry name" value="Rudment_hybrid_motif"/>
</dbReference>
<evidence type="ECO:0000256" key="5">
    <source>
        <dbReference type="ARBA" id="ARBA00022840"/>
    </source>
</evidence>
<accession>A0A7Y2LC37</accession>
<dbReference type="SUPFAM" id="SSF56059">
    <property type="entry name" value="Glutathione synthetase ATP-binding domain-like"/>
    <property type="match status" value="1"/>
</dbReference>
<keyword evidence="3" id="KW-0436">Ligase</keyword>
<keyword evidence="5 8" id="KW-0067">ATP-binding</keyword>
<evidence type="ECO:0000256" key="7">
    <source>
        <dbReference type="ARBA" id="ARBA00048600"/>
    </source>
</evidence>
<dbReference type="Pfam" id="PF02786">
    <property type="entry name" value="CPSase_L_D2"/>
    <property type="match status" value="1"/>
</dbReference>
<dbReference type="AlphaFoldDB" id="A0A7Y2LC37"/>
<evidence type="ECO:0000256" key="8">
    <source>
        <dbReference type="PROSITE-ProRule" id="PRU00409"/>
    </source>
</evidence>
<dbReference type="InterPro" id="IPR005479">
    <property type="entry name" value="CPAse_ATP-bd"/>
</dbReference>
<dbReference type="InterPro" id="IPR005481">
    <property type="entry name" value="BC-like_N"/>
</dbReference>
<dbReference type="EC" id="6.3.4.14" evidence="2"/>
<dbReference type="InterPro" id="IPR051602">
    <property type="entry name" value="ACC_Biotin_Carboxylase"/>
</dbReference>
<dbReference type="FunFam" id="3.40.50.20:FF:000010">
    <property type="entry name" value="Propionyl-CoA carboxylase subunit alpha"/>
    <property type="match status" value="1"/>
</dbReference>
<dbReference type="SUPFAM" id="SSF52440">
    <property type="entry name" value="PreATP-grasp domain"/>
    <property type="match status" value="1"/>
</dbReference>
<evidence type="ECO:0000259" key="9">
    <source>
        <dbReference type="PROSITE" id="PS50975"/>
    </source>
</evidence>